<dbReference type="EMBL" id="FN595232">
    <property type="protein sequence ID" value="CCB46916.1"/>
    <property type="molecule type" value="Genomic_DNA"/>
</dbReference>
<sequence>MSNQTGKGRFKWCLFHGGARSSGGEVMEFNEEECWRVRSKILLELFNIEKPTK</sequence>
<evidence type="ECO:0000313" key="1">
    <source>
        <dbReference type="EMBL" id="CCB46916.1"/>
    </source>
</evidence>
<dbReference type="Proteomes" id="UP000009183">
    <property type="component" value="Chromosome 14"/>
</dbReference>
<proteinExistence type="predicted"/>
<gene>
    <name evidence="1" type="ordered locus">VIT_14s0068g00080</name>
</gene>
<dbReference type="HOGENOM" id="CLU_3072596_0_0_1"/>
<evidence type="ECO:0000313" key="2">
    <source>
        <dbReference type="Proteomes" id="UP000009183"/>
    </source>
</evidence>
<dbReference type="InParanoid" id="F6H474"/>
<accession>F6H474</accession>
<organism evidence="1 2">
    <name type="scientific">Vitis vinifera</name>
    <name type="common">Grape</name>
    <dbReference type="NCBI Taxonomy" id="29760"/>
    <lineage>
        <taxon>Eukaryota</taxon>
        <taxon>Viridiplantae</taxon>
        <taxon>Streptophyta</taxon>
        <taxon>Embryophyta</taxon>
        <taxon>Tracheophyta</taxon>
        <taxon>Spermatophyta</taxon>
        <taxon>Magnoliopsida</taxon>
        <taxon>eudicotyledons</taxon>
        <taxon>Gunneridae</taxon>
        <taxon>Pentapetalae</taxon>
        <taxon>rosids</taxon>
        <taxon>Vitales</taxon>
        <taxon>Vitaceae</taxon>
        <taxon>Viteae</taxon>
        <taxon>Vitis</taxon>
    </lineage>
</organism>
<dbReference type="AlphaFoldDB" id="F6H474"/>
<keyword evidence="2" id="KW-1185">Reference proteome</keyword>
<reference evidence="2" key="1">
    <citation type="journal article" date="2007" name="Nature">
        <title>The grapevine genome sequence suggests ancestral hexaploidization in major angiosperm phyla.</title>
        <authorList>
            <consortium name="The French-Italian Public Consortium for Grapevine Genome Characterization."/>
            <person name="Jaillon O."/>
            <person name="Aury J.-M."/>
            <person name="Noel B."/>
            <person name="Policriti A."/>
            <person name="Clepet C."/>
            <person name="Casagrande A."/>
            <person name="Choisne N."/>
            <person name="Aubourg S."/>
            <person name="Vitulo N."/>
            <person name="Jubin C."/>
            <person name="Vezzi A."/>
            <person name="Legeai F."/>
            <person name="Hugueney P."/>
            <person name="Dasilva C."/>
            <person name="Horner D."/>
            <person name="Mica E."/>
            <person name="Jublot D."/>
            <person name="Poulain J."/>
            <person name="Bruyere C."/>
            <person name="Billault A."/>
            <person name="Segurens B."/>
            <person name="Gouyvenoux M."/>
            <person name="Ugarte E."/>
            <person name="Cattonaro F."/>
            <person name="Anthouard V."/>
            <person name="Vico V."/>
            <person name="Del Fabbro C."/>
            <person name="Alaux M."/>
            <person name="Di Gaspero G."/>
            <person name="Dumas V."/>
            <person name="Felice N."/>
            <person name="Paillard S."/>
            <person name="Juman I."/>
            <person name="Moroldo M."/>
            <person name="Scalabrin S."/>
            <person name="Canaguier A."/>
            <person name="Le Clainche I."/>
            <person name="Malacrida G."/>
            <person name="Durand E."/>
            <person name="Pesole G."/>
            <person name="Laucou V."/>
            <person name="Chatelet P."/>
            <person name="Merdinoglu D."/>
            <person name="Delledonne M."/>
            <person name="Pezzotti M."/>
            <person name="Lecharny A."/>
            <person name="Scarpelli C."/>
            <person name="Artiguenave F."/>
            <person name="Pe M.E."/>
            <person name="Valle G."/>
            <person name="Morgante M."/>
            <person name="Caboche M."/>
            <person name="Adam-Blondon A.-F."/>
            <person name="Weissenbach J."/>
            <person name="Quetier F."/>
            <person name="Wincker P."/>
        </authorList>
    </citation>
    <scope>NUCLEOTIDE SEQUENCE [LARGE SCALE GENOMIC DNA]</scope>
    <source>
        <strain evidence="2">cv. Pinot noir / PN40024</strain>
    </source>
</reference>
<name>F6H474_VITVI</name>
<protein>
    <submittedName>
        <fullName evidence="1">Uncharacterized protein</fullName>
    </submittedName>
</protein>
<dbReference type="PaxDb" id="29760-VIT_14s0068g00080.t01"/>